<gene>
    <name evidence="1" type="ORF">ACFFU1_06485</name>
</gene>
<keyword evidence="2" id="KW-1185">Reference proteome</keyword>
<dbReference type="Proteomes" id="UP001589590">
    <property type="component" value="Unassembled WGS sequence"/>
</dbReference>
<evidence type="ECO:0000313" key="1">
    <source>
        <dbReference type="EMBL" id="MFB9104535.1"/>
    </source>
</evidence>
<sequence length="66" mass="7682">MLFSKLQNKINPTKGNNCLKKGVFPVFWVFDNKKSLLSQLILINRDKRLNVILKQLKVAITYMGLF</sequence>
<comment type="caution">
    <text evidence="1">The sequence shown here is derived from an EMBL/GenBank/DDBJ whole genome shotgun (WGS) entry which is preliminary data.</text>
</comment>
<dbReference type="RefSeq" id="WP_290273919.1">
    <property type="nucleotide sequence ID" value="NZ_JAUFQP010000013.1"/>
</dbReference>
<protein>
    <submittedName>
        <fullName evidence="1">Uncharacterized protein</fullName>
    </submittedName>
</protein>
<dbReference type="EMBL" id="JBHMFA010000005">
    <property type="protein sequence ID" value="MFB9104535.1"/>
    <property type="molecule type" value="Genomic_DNA"/>
</dbReference>
<evidence type="ECO:0000313" key="2">
    <source>
        <dbReference type="Proteomes" id="UP001589590"/>
    </source>
</evidence>
<reference evidence="1 2" key="1">
    <citation type="submission" date="2024-09" db="EMBL/GenBank/DDBJ databases">
        <authorList>
            <person name="Sun Q."/>
            <person name="Mori K."/>
        </authorList>
    </citation>
    <scope>NUCLEOTIDE SEQUENCE [LARGE SCALE GENOMIC DNA]</scope>
    <source>
        <strain evidence="1 2">CECT 8300</strain>
    </source>
</reference>
<organism evidence="1 2">
    <name type="scientific">Algibacter miyuki</name>
    <dbReference type="NCBI Taxonomy" id="1306933"/>
    <lineage>
        <taxon>Bacteria</taxon>
        <taxon>Pseudomonadati</taxon>
        <taxon>Bacteroidota</taxon>
        <taxon>Flavobacteriia</taxon>
        <taxon>Flavobacteriales</taxon>
        <taxon>Flavobacteriaceae</taxon>
        <taxon>Algibacter</taxon>
    </lineage>
</organism>
<name>A0ABV5GY00_9FLAO</name>
<proteinExistence type="predicted"/>
<accession>A0ABV5GY00</accession>